<name>A0AAD2D0V6_9STRA</name>
<evidence type="ECO:0000313" key="2">
    <source>
        <dbReference type="Proteomes" id="UP001295423"/>
    </source>
</evidence>
<comment type="caution">
    <text evidence="1">The sequence shown here is derived from an EMBL/GenBank/DDBJ whole genome shotgun (WGS) entry which is preliminary data.</text>
</comment>
<evidence type="ECO:0000313" key="1">
    <source>
        <dbReference type="EMBL" id="CAJ1945886.1"/>
    </source>
</evidence>
<dbReference type="AlphaFoldDB" id="A0AAD2D0V6"/>
<dbReference type="Proteomes" id="UP001295423">
    <property type="component" value="Unassembled WGS sequence"/>
</dbReference>
<sequence length="187" mass="21686">MRTTRKSKRRSNTTKKVSFSSNVLVCEDDSFSQAERNQMHYTREDFSSFTGAVLQYIDSVRRIEHQSSQPYSSTLLSTGLEGFLHPEHKMKHRLQGVLAVLMEQDRQYMEQGLFTPVDFDSMSHVYHIACQESQQEAHQRALLTEQKLKSEAFFAPKSQVYNFTPQESQEEVNQRSLVQRRVVSMAA</sequence>
<organism evidence="1 2">
    <name type="scientific">Cylindrotheca closterium</name>
    <dbReference type="NCBI Taxonomy" id="2856"/>
    <lineage>
        <taxon>Eukaryota</taxon>
        <taxon>Sar</taxon>
        <taxon>Stramenopiles</taxon>
        <taxon>Ochrophyta</taxon>
        <taxon>Bacillariophyta</taxon>
        <taxon>Bacillariophyceae</taxon>
        <taxon>Bacillariophycidae</taxon>
        <taxon>Bacillariales</taxon>
        <taxon>Bacillariaceae</taxon>
        <taxon>Cylindrotheca</taxon>
    </lineage>
</organism>
<gene>
    <name evidence="1" type="ORF">CYCCA115_LOCUS10029</name>
</gene>
<reference evidence="1" key="1">
    <citation type="submission" date="2023-08" db="EMBL/GenBank/DDBJ databases">
        <authorList>
            <person name="Audoor S."/>
            <person name="Bilcke G."/>
        </authorList>
    </citation>
    <scope>NUCLEOTIDE SEQUENCE</scope>
</reference>
<protein>
    <submittedName>
        <fullName evidence="1">Uncharacterized protein</fullName>
    </submittedName>
</protein>
<dbReference type="EMBL" id="CAKOGP040001557">
    <property type="protein sequence ID" value="CAJ1945886.1"/>
    <property type="molecule type" value="Genomic_DNA"/>
</dbReference>
<proteinExistence type="predicted"/>
<accession>A0AAD2D0V6</accession>
<keyword evidence="2" id="KW-1185">Reference proteome</keyword>